<feature type="compositionally biased region" description="Polar residues" evidence="1">
    <location>
        <begin position="141"/>
        <end position="160"/>
    </location>
</feature>
<reference evidence="2" key="1">
    <citation type="submission" date="2023-07" db="EMBL/GenBank/DDBJ databases">
        <title>Chromosome-level genome assembly of Artemia franciscana.</title>
        <authorList>
            <person name="Jo E."/>
        </authorList>
    </citation>
    <scope>NUCLEOTIDE SEQUENCE</scope>
    <source>
        <tissue evidence="2">Whole body</tissue>
    </source>
</reference>
<accession>A0AA88HN30</accession>
<evidence type="ECO:0000256" key="1">
    <source>
        <dbReference type="SAM" id="MobiDB-lite"/>
    </source>
</evidence>
<comment type="caution">
    <text evidence="2">The sequence shown here is derived from an EMBL/GenBank/DDBJ whole genome shotgun (WGS) entry which is preliminary data.</text>
</comment>
<evidence type="ECO:0000313" key="2">
    <source>
        <dbReference type="EMBL" id="KAK2708557.1"/>
    </source>
</evidence>
<name>A0AA88HN30_ARTSF</name>
<feature type="compositionally biased region" description="Low complexity" evidence="1">
    <location>
        <begin position="95"/>
        <end position="109"/>
    </location>
</feature>
<proteinExistence type="predicted"/>
<organism evidence="2 3">
    <name type="scientific">Artemia franciscana</name>
    <name type="common">Brine shrimp</name>
    <name type="synonym">Artemia sanfranciscana</name>
    <dbReference type="NCBI Taxonomy" id="6661"/>
    <lineage>
        <taxon>Eukaryota</taxon>
        <taxon>Metazoa</taxon>
        <taxon>Ecdysozoa</taxon>
        <taxon>Arthropoda</taxon>
        <taxon>Crustacea</taxon>
        <taxon>Branchiopoda</taxon>
        <taxon>Anostraca</taxon>
        <taxon>Artemiidae</taxon>
        <taxon>Artemia</taxon>
    </lineage>
</organism>
<feature type="compositionally biased region" description="Low complexity" evidence="1">
    <location>
        <begin position="38"/>
        <end position="49"/>
    </location>
</feature>
<feature type="compositionally biased region" description="Polar residues" evidence="1">
    <location>
        <begin position="1"/>
        <end position="10"/>
    </location>
</feature>
<feature type="region of interest" description="Disordered" evidence="1">
    <location>
        <begin position="1"/>
        <end position="109"/>
    </location>
</feature>
<dbReference type="EMBL" id="JAVRJZ010000018">
    <property type="protein sequence ID" value="KAK2708557.1"/>
    <property type="molecule type" value="Genomic_DNA"/>
</dbReference>
<feature type="compositionally biased region" description="Polar residues" evidence="1">
    <location>
        <begin position="22"/>
        <end position="37"/>
    </location>
</feature>
<dbReference type="Proteomes" id="UP001187531">
    <property type="component" value="Unassembled WGS sequence"/>
</dbReference>
<protein>
    <submittedName>
        <fullName evidence="2">Uncharacterized protein</fullName>
    </submittedName>
</protein>
<feature type="region of interest" description="Disordered" evidence="1">
    <location>
        <begin position="128"/>
        <end position="181"/>
    </location>
</feature>
<keyword evidence="3" id="KW-1185">Reference proteome</keyword>
<evidence type="ECO:0000313" key="3">
    <source>
        <dbReference type="Proteomes" id="UP001187531"/>
    </source>
</evidence>
<sequence length="221" mass="23687">MGAHTSTPTHSPERNTCENRPGTKTVNVPHIQNNSTVSSDSSSLSKSLPSPGPGKGEGSGCIRLRSSSTSHTDGVLRNGDNTTSSINVVAEDGDGSSPSTSSGSDSSSLSNFSIWKVVQSGKMKAHSVLNVGESSRRNPLRTAQSLGNDRPSNSRNQSGEDAQRKTRWRPWGSSSSSSEDDMDAISEMALQTIGLDQIRRTRFSQGRWSYPGKIYQYVPLL</sequence>
<dbReference type="AlphaFoldDB" id="A0AA88HN30"/>
<gene>
    <name evidence="2" type="ORF">QYM36_014234</name>
</gene>